<protein>
    <submittedName>
        <fullName evidence="2">Uncharacterized protein</fullName>
    </submittedName>
</protein>
<dbReference type="PANTHER" id="PTHR37724">
    <property type="entry name" value="OS02G0564300 PROTEIN"/>
    <property type="match status" value="1"/>
</dbReference>
<dbReference type="Proteomes" id="UP001188597">
    <property type="component" value="Unassembled WGS sequence"/>
</dbReference>
<accession>A0AA89BMZ9</accession>
<evidence type="ECO:0000313" key="2">
    <source>
        <dbReference type="EMBL" id="KAK3037471.1"/>
    </source>
</evidence>
<dbReference type="PANTHER" id="PTHR37724:SF1">
    <property type="entry name" value="OS02G0564300 PROTEIN"/>
    <property type="match status" value="1"/>
</dbReference>
<evidence type="ECO:0000313" key="3">
    <source>
        <dbReference type="Proteomes" id="UP001188597"/>
    </source>
</evidence>
<sequence length="388" mass="43130">MSILQMSLSIPTPTHTLSSSSTLLSTPAHLFLTSKLTHLSLTAIPFKPAPIRMGGGPRTYPGGVSKWQWKRMQSKKAKQLLKARLARERQIYEMRKRAELKAAVSELERPWEVVAKAPTLFSAKADEQVKVLADRFQRAGGFDLWSEKDGPQLFGGEVDEVPSSRFFPKGVVHSIKPYPKFDDDFDGADELGEMGNQPYANINDSFNELGEMGVHRNGYNGKSFRRLRDVGGLAQKELKGQPCEAGSGNGSKGKFRKKGNRRRFEVPNLSASNGLDSERVGSDEEQSGRNGRVRDSGGKLSRGSGKKKFGGLEKEADAQVHLRFKRTKASKPQADNVFLDADLTYTQGKTFNSSSAPLERLKLVWMLFLSLEDLPRISESVEYKNPNH</sequence>
<keyword evidence="3" id="KW-1185">Reference proteome</keyword>
<reference evidence="2" key="1">
    <citation type="submission" date="2022-12" db="EMBL/GenBank/DDBJ databases">
        <title>Draft genome assemblies for two species of Escallonia (Escalloniales).</title>
        <authorList>
            <person name="Chanderbali A."/>
            <person name="Dervinis C."/>
            <person name="Anghel I."/>
            <person name="Soltis D."/>
            <person name="Soltis P."/>
            <person name="Zapata F."/>
        </authorList>
    </citation>
    <scope>NUCLEOTIDE SEQUENCE</scope>
    <source>
        <strain evidence="2">UCBG64.0493</strain>
        <tissue evidence="2">Leaf</tissue>
    </source>
</reference>
<proteinExistence type="predicted"/>
<dbReference type="AlphaFoldDB" id="A0AA89BMZ9"/>
<organism evidence="2 3">
    <name type="scientific">Escallonia herrerae</name>
    <dbReference type="NCBI Taxonomy" id="1293975"/>
    <lineage>
        <taxon>Eukaryota</taxon>
        <taxon>Viridiplantae</taxon>
        <taxon>Streptophyta</taxon>
        <taxon>Embryophyta</taxon>
        <taxon>Tracheophyta</taxon>
        <taxon>Spermatophyta</taxon>
        <taxon>Magnoliopsida</taxon>
        <taxon>eudicotyledons</taxon>
        <taxon>Gunneridae</taxon>
        <taxon>Pentapetalae</taxon>
        <taxon>asterids</taxon>
        <taxon>campanulids</taxon>
        <taxon>Escalloniales</taxon>
        <taxon>Escalloniaceae</taxon>
        <taxon>Escallonia</taxon>
    </lineage>
</organism>
<gene>
    <name evidence="2" type="ORF">RJ639_031965</name>
</gene>
<feature type="region of interest" description="Disordered" evidence="1">
    <location>
        <begin position="238"/>
        <end position="312"/>
    </location>
</feature>
<dbReference type="EMBL" id="JAVXUP010000122">
    <property type="protein sequence ID" value="KAK3037471.1"/>
    <property type="molecule type" value="Genomic_DNA"/>
</dbReference>
<name>A0AA89BMZ9_9ASTE</name>
<evidence type="ECO:0000256" key="1">
    <source>
        <dbReference type="SAM" id="MobiDB-lite"/>
    </source>
</evidence>
<comment type="caution">
    <text evidence="2">The sequence shown here is derived from an EMBL/GenBank/DDBJ whole genome shotgun (WGS) entry which is preliminary data.</text>
</comment>